<dbReference type="PANTHER" id="PTHR10039">
    <property type="entry name" value="AMELOGENIN"/>
    <property type="match status" value="1"/>
</dbReference>
<evidence type="ECO:0000256" key="2">
    <source>
        <dbReference type="SAM" id="MobiDB-lite"/>
    </source>
</evidence>
<evidence type="ECO:0000256" key="1">
    <source>
        <dbReference type="ARBA" id="ARBA00022737"/>
    </source>
</evidence>
<protein>
    <recommendedName>
        <fullName evidence="3">Nephrocystin 3-like N-terminal domain-containing protein</fullName>
    </recommendedName>
</protein>
<keyword evidence="5" id="KW-1185">Reference proteome</keyword>
<evidence type="ECO:0000259" key="3">
    <source>
        <dbReference type="Pfam" id="PF24883"/>
    </source>
</evidence>
<feature type="compositionally biased region" description="Polar residues" evidence="2">
    <location>
        <begin position="37"/>
        <end position="49"/>
    </location>
</feature>
<feature type="region of interest" description="Disordered" evidence="2">
    <location>
        <begin position="37"/>
        <end position="74"/>
    </location>
</feature>
<gene>
    <name evidence="4" type="ORF">DFH08DRAFT_1075188</name>
</gene>
<accession>A0AAD7AJD8</accession>
<feature type="domain" description="Nephrocystin 3-like N-terminal" evidence="3">
    <location>
        <begin position="80"/>
        <end position="203"/>
    </location>
</feature>
<dbReference type="InterPro" id="IPR056884">
    <property type="entry name" value="NPHP3-like_N"/>
</dbReference>
<keyword evidence="1" id="KW-0677">Repeat</keyword>
<sequence length="241" mass="26901">MSFTFKATNHPVSIQGGTFYSVAGDINVFGYVSGPSPRTLQRSQESQSTGKRKKLYEKPAISHRADRRSNPMGENDLAANCEKERILGAFFFFKRRDTGRGTWKGVFSTLAYQLAASFQELRGVIQEAVENDRLVIGQTMLHQFRKLFAAPLKQVPSLAVRPIIVINGLDECEDRGVQVMLLKLLIDGLRNGGLPARVLIASRPEPHLREVLQAGENFDFCRHLELRPDKSAYADGYSTGD</sequence>
<dbReference type="AlphaFoldDB" id="A0AAD7AJD8"/>
<dbReference type="Pfam" id="PF24883">
    <property type="entry name" value="NPHP3_N"/>
    <property type="match status" value="1"/>
</dbReference>
<evidence type="ECO:0000313" key="4">
    <source>
        <dbReference type="EMBL" id="KAJ7359829.1"/>
    </source>
</evidence>
<dbReference type="Proteomes" id="UP001218218">
    <property type="component" value="Unassembled WGS sequence"/>
</dbReference>
<evidence type="ECO:0000313" key="5">
    <source>
        <dbReference type="Proteomes" id="UP001218218"/>
    </source>
</evidence>
<dbReference type="PANTHER" id="PTHR10039:SF14">
    <property type="entry name" value="NACHT DOMAIN-CONTAINING PROTEIN"/>
    <property type="match status" value="1"/>
</dbReference>
<organism evidence="4 5">
    <name type="scientific">Mycena albidolilacea</name>
    <dbReference type="NCBI Taxonomy" id="1033008"/>
    <lineage>
        <taxon>Eukaryota</taxon>
        <taxon>Fungi</taxon>
        <taxon>Dikarya</taxon>
        <taxon>Basidiomycota</taxon>
        <taxon>Agaricomycotina</taxon>
        <taxon>Agaricomycetes</taxon>
        <taxon>Agaricomycetidae</taxon>
        <taxon>Agaricales</taxon>
        <taxon>Marasmiineae</taxon>
        <taxon>Mycenaceae</taxon>
        <taxon>Mycena</taxon>
    </lineage>
</organism>
<comment type="caution">
    <text evidence="4">The sequence shown here is derived from an EMBL/GenBank/DDBJ whole genome shotgun (WGS) entry which is preliminary data.</text>
</comment>
<name>A0AAD7AJD8_9AGAR</name>
<proteinExistence type="predicted"/>
<dbReference type="EMBL" id="JARIHO010000006">
    <property type="protein sequence ID" value="KAJ7359829.1"/>
    <property type="molecule type" value="Genomic_DNA"/>
</dbReference>
<reference evidence="4" key="1">
    <citation type="submission" date="2023-03" db="EMBL/GenBank/DDBJ databases">
        <title>Massive genome expansion in bonnet fungi (Mycena s.s.) driven by repeated elements and novel gene families across ecological guilds.</title>
        <authorList>
            <consortium name="Lawrence Berkeley National Laboratory"/>
            <person name="Harder C.B."/>
            <person name="Miyauchi S."/>
            <person name="Viragh M."/>
            <person name="Kuo A."/>
            <person name="Thoen E."/>
            <person name="Andreopoulos B."/>
            <person name="Lu D."/>
            <person name="Skrede I."/>
            <person name="Drula E."/>
            <person name="Henrissat B."/>
            <person name="Morin E."/>
            <person name="Kohler A."/>
            <person name="Barry K."/>
            <person name="LaButti K."/>
            <person name="Morin E."/>
            <person name="Salamov A."/>
            <person name="Lipzen A."/>
            <person name="Mereny Z."/>
            <person name="Hegedus B."/>
            <person name="Baldrian P."/>
            <person name="Stursova M."/>
            <person name="Weitz H."/>
            <person name="Taylor A."/>
            <person name="Grigoriev I.V."/>
            <person name="Nagy L.G."/>
            <person name="Martin F."/>
            <person name="Kauserud H."/>
        </authorList>
    </citation>
    <scope>NUCLEOTIDE SEQUENCE</scope>
    <source>
        <strain evidence="4">CBHHK002</strain>
    </source>
</reference>